<protein>
    <recommendedName>
        <fullName evidence="6">Ammonium transporter AmtB-like domain-containing protein</fullName>
    </recommendedName>
</protein>
<dbReference type="Gene3D" id="1.10.3430.10">
    <property type="entry name" value="Ammonium transporter AmtB like domains"/>
    <property type="match status" value="1"/>
</dbReference>
<dbReference type="InterPro" id="IPR024041">
    <property type="entry name" value="NH4_transpt_AmtB-like_dom"/>
</dbReference>
<comment type="subcellular location">
    <subcellularLocation>
        <location evidence="1">Membrane</location>
        <topology evidence="1">Multi-pass membrane protein</topology>
    </subcellularLocation>
</comment>
<dbReference type="PANTHER" id="PTHR11730">
    <property type="entry name" value="AMMONIUM TRANSPORTER"/>
    <property type="match status" value="1"/>
</dbReference>
<feature type="transmembrane region" description="Helical" evidence="5">
    <location>
        <begin position="138"/>
        <end position="161"/>
    </location>
</feature>
<keyword evidence="3 5" id="KW-1133">Transmembrane helix</keyword>
<feature type="transmembrane region" description="Helical" evidence="5">
    <location>
        <begin position="220"/>
        <end position="244"/>
    </location>
</feature>
<keyword evidence="8" id="KW-1185">Reference proteome</keyword>
<sequence length="248" mass="27234">MQLDFAMLFVGSVRAKNTMNIMLTNVHDAATDGLFYYLFGFAYGSPFNGFIGHHYFALGSIPSSSYDYNNFLYQWAFAIATVGITGGSIAERTQFIAYLIYSSFLAGFVYPVVSHWFWATDGWASAFRTNKFLFDSGVITFIGSSVVHIVGGVVGLWGALIEGPRIGRFDHTGRSLALRGHSVMLVVLGTFMLWFGWYGFNPGSFNKISSFYASGYYYGQWSAVGRTVVTTTLAGCAAALTTLFGKES</sequence>
<reference evidence="7 8" key="1">
    <citation type="journal article" date="2024" name="G3 (Bethesda)">
        <title>Genome assembly of Hibiscus sabdariffa L. provides insights into metabolisms of medicinal natural products.</title>
        <authorList>
            <person name="Kim T."/>
        </authorList>
    </citation>
    <scope>NUCLEOTIDE SEQUENCE [LARGE SCALE GENOMIC DNA]</scope>
    <source>
        <strain evidence="7">TK-2024</strain>
        <tissue evidence="7">Old leaves</tissue>
    </source>
</reference>
<evidence type="ECO:0000259" key="6">
    <source>
        <dbReference type="Pfam" id="PF00909"/>
    </source>
</evidence>
<evidence type="ECO:0000256" key="3">
    <source>
        <dbReference type="ARBA" id="ARBA00022989"/>
    </source>
</evidence>
<proteinExistence type="predicted"/>
<dbReference type="PANTHER" id="PTHR11730:SF121">
    <property type="entry name" value="AMMONIUM TRANSPORTER 1 MEMBER 1"/>
    <property type="match status" value="1"/>
</dbReference>
<feature type="transmembrane region" description="Helical" evidence="5">
    <location>
        <begin position="97"/>
        <end position="118"/>
    </location>
</feature>
<organism evidence="7 8">
    <name type="scientific">Hibiscus sabdariffa</name>
    <name type="common">roselle</name>
    <dbReference type="NCBI Taxonomy" id="183260"/>
    <lineage>
        <taxon>Eukaryota</taxon>
        <taxon>Viridiplantae</taxon>
        <taxon>Streptophyta</taxon>
        <taxon>Embryophyta</taxon>
        <taxon>Tracheophyta</taxon>
        <taxon>Spermatophyta</taxon>
        <taxon>Magnoliopsida</taxon>
        <taxon>eudicotyledons</taxon>
        <taxon>Gunneridae</taxon>
        <taxon>Pentapetalae</taxon>
        <taxon>rosids</taxon>
        <taxon>malvids</taxon>
        <taxon>Malvales</taxon>
        <taxon>Malvaceae</taxon>
        <taxon>Malvoideae</taxon>
        <taxon>Hibiscus</taxon>
    </lineage>
</organism>
<feature type="transmembrane region" description="Helical" evidence="5">
    <location>
        <begin position="72"/>
        <end position="90"/>
    </location>
</feature>
<gene>
    <name evidence="7" type="ORF">V6N11_077305</name>
</gene>
<dbReference type="EMBL" id="JBBPBN010000006">
    <property type="protein sequence ID" value="KAK9035258.1"/>
    <property type="molecule type" value="Genomic_DNA"/>
</dbReference>
<dbReference type="SUPFAM" id="SSF111352">
    <property type="entry name" value="Ammonium transporter"/>
    <property type="match status" value="1"/>
</dbReference>
<evidence type="ECO:0000256" key="4">
    <source>
        <dbReference type="ARBA" id="ARBA00023136"/>
    </source>
</evidence>
<accession>A0ABR2TDI2</accession>
<feature type="transmembrane region" description="Helical" evidence="5">
    <location>
        <begin position="182"/>
        <end position="200"/>
    </location>
</feature>
<dbReference type="Proteomes" id="UP001396334">
    <property type="component" value="Unassembled WGS sequence"/>
</dbReference>
<keyword evidence="4 5" id="KW-0472">Membrane</keyword>
<evidence type="ECO:0000313" key="8">
    <source>
        <dbReference type="Proteomes" id="UP001396334"/>
    </source>
</evidence>
<dbReference type="Pfam" id="PF00909">
    <property type="entry name" value="Ammonium_transp"/>
    <property type="match status" value="1"/>
</dbReference>
<dbReference type="InterPro" id="IPR029020">
    <property type="entry name" value="Ammonium/urea_transptr"/>
</dbReference>
<keyword evidence="2 5" id="KW-0812">Transmembrane</keyword>
<name>A0ABR2TDI2_9ROSI</name>
<evidence type="ECO:0000256" key="1">
    <source>
        <dbReference type="ARBA" id="ARBA00004141"/>
    </source>
</evidence>
<evidence type="ECO:0000256" key="2">
    <source>
        <dbReference type="ARBA" id="ARBA00022692"/>
    </source>
</evidence>
<evidence type="ECO:0000313" key="7">
    <source>
        <dbReference type="EMBL" id="KAK9035258.1"/>
    </source>
</evidence>
<comment type="caution">
    <text evidence="7">The sequence shown here is derived from an EMBL/GenBank/DDBJ whole genome shotgun (WGS) entry which is preliminary data.</text>
</comment>
<feature type="domain" description="Ammonium transporter AmtB-like" evidence="6">
    <location>
        <begin position="1"/>
        <end position="246"/>
    </location>
</feature>
<evidence type="ECO:0000256" key="5">
    <source>
        <dbReference type="SAM" id="Phobius"/>
    </source>
</evidence>